<protein>
    <submittedName>
        <fullName evidence="2">Uncharacterized protein</fullName>
    </submittedName>
</protein>
<evidence type="ECO:0000256" key="1">
    <source>
        <dbReference type="SAM" id="MobiDB-lite"/>
    </source>
</evidence>
<reference evidence="2" key="1">
    <citation type="journal article" date="2020" name="bioRxiv">
        <title>Whole genome comparisons of ergot fungi reveals the divergence and evolution of species within the genus Claviceps are the result of varying mechanisms driving genome evolution and host range expansion.</title>
        <authorList>
            <person name="Wyka S.A."/>
            <person name="Mondo S.J."/>
            <person name="Liu M."/>
            <person name="Dettman J."/>
            <person name="Nalam V."/>
            <person name="Broders K.D."/>
        </authorList>
    </citation>
    <scope>NUCLEOTIDE SEQUENCE</scope>
    <source>
        <strain evidence="2">CCC 602</strain>
    </source>
</reference>
<feature type="non-terminal residue" evidence="2">
    <location>
        <position position="75"/>
    </location>
</feature>
<organism evidence="2 3">
    <name type="scientific">Claviceps pusilla</name>
    <dbReference type="NCBI Taxonomy" id="123648"/>
    <lineage>
        <taxon>Eukaryota</taxon>
        <taxon>Fungi</taxon>
        <taxon>Dikarya</taxon>
        <taxon>Ascomycota</taxon>
        <taxon>Pezizomycotina</taxon>
        <taxon>Sordariomycetes</taxon>
        <taxon>Hypocreomycetidae</taxon>
        <taxon>Hypocreales</taxon>
        <taxon>Clavicipitaceae</taxon>
        <taxon>Claviceps</taxon>
    </lineage>
</organism>
<dbReference type="Proteomes" id="UP000748025">
    <property type="component" value="Unassembled WGS sequence"/>
</dbReference>
<sequence length="75" mass="8618">MELAGTDYPRNSWLDDHGTQTPMPCHPAKTQERRLIVGTVECIPERIQTEIRVPSQQESLCDRIEFATTHLRGQK</sequence>
<proteinExistence type="predicted"/>
<name>A0A9P7SVA2_9HYPO</name>
<accession>A0A9P7SVA2</accession>
<dbReference type="AlphaFoldDB" id="A0A9P7SVA2"/>
<keyword evidence="3" id="KW-1185">Reference proteome</keyword>
<dbReference type="EMBL" id="SRPW01003849">
    <property type="protein sequence ID" value="KAG5985957.1"/>
    <property type="molecule type" value="Genomic_DNA"/>
</dbReference>
<gene>
    <name evidence="2" type="ORF">E4U43_005778</name>
</gene>
<comment type="caution">
    <text evidence="2">The sequence shown here is derived from an EMBL/GenBank/DDBJ whole genome shotgun (WGS) entry which is preliminary data.</text>
</comment>
<feature type="region of interest" description="Disordered" evidence="1">
    <location>
        <begin position="1"/>
        <end position="29"/>
    </location>
</feature>
<evidence type="ECO:0000313" key="2">
    <source>
        <dbReference type="EMBL" id="KAG5985957.1"/>
    </source>
</evidence>
<evidence type="ECO:0000313" key="3">
    <source>
        <dbReference type="Proteomes" id="UP000748025"/>
    </source>
</evidence>